<dbReference type="EMBL" id="AP014862">
    <property type="protein sequence ID" value="BAU74855.1"/>
    <property type="molecule type" value="Genomic_DNA"/>
</dbReference>
<evidence type="ECO:0000256" key="1">
    <source>
        <dbReference type="SAM" id="MobiDB-lite"/>
    </source>
</evidence>
<accession>A0AAD1C119</accession>
<sequence length="65" mass="6706">MQAGGGKGAHAASRGGGGEGPSVREVLVVFRWQRVGAGWHGCRHITSLVPASSPALWSRVSALQL</sequence>
<feature type="region of interest" description="Disordered" evidence="1">
    <location>
        <begin position="1"/>
        <end position="21"/>
    </location>
</feature>
<evidence type="ECO:0000313" key="3">
    <source>
        <dbReference type="Proteomes" id="UP000218554"/>
    </source>
</evidence>
<proteinExistence type="predicted"/>
<dbReference type="KEGG" id="pfuw:KF707C_31670"/>
<organism evidence="2 3">
    <name type="scientific">Metapseudomonas furukawaii</name>
    <name type="common">Pseudomonas furukawaii</name>
    <dbReference type="NCBI Taxonomy" id="1149133"/>
    <lineage>
        <taxon>Bacteria</taxon>
        <taxon>Pseudomonadati</taxon>
        <taxon>Pseudomonadota</taxon>
        <taxon>Gammaproteobacteria</taxon>
        <taxon>Pseudomonadales</taxon>
        <taxon>Pseudomonadaceae</taxon>
        <taxon>Metapseudomonas</taxon>
    </lineage>
</organism>
<gene>
    <name evidence="2" type="ORF">KF707C_31670</name>
</gene>
<dbReference type="AlphaFoldDB" id="A0AAD1C119"/>
<dbReference type="Proteomes" id="UP000218554">
    <property type="component" value="Chromosome"/>
</dbReference>
<evidence type="ECO:0000313" key="2">
    <source>
        <dbReference type="EMBL" id="BAU74855.1"/>
    </source>
</evidence>
<feature type="compositionally biased region" description="Gly residues" evidence="1">
    <location>
        <begin position="1"/>
        <end position="20"/>
    </location>
</feature>
<reference evidence="2 3" key="2">
    <citation type="journal article" date="2017" name="Int. J. Syst. Evol. Microbiol.">
        <title>Pseudomonas furukawaii sp. nov., a polychlorinated biphenyl-degrading bacterium isolated from biphenyl-contaminated soil in Japan.</title>
        <authorList>
            <person name="Kimura N."/>
            <person name="Watanabe T."/>
            <person name="Suenaga H."/>
            <person name="Fujihara H."/>
            <person name="Futagami T."/>
            <person name="Goto M."/>
            <person name="Hanada S."/>
            <person name="Hirose J."/>
        </authorList>
    </citation>
    <scope>NUCLEOTIDE SEQUENCE [LARGE SCALE GENOMIC DNA]</scope>
    <source>
        <strain evidence="3">DSM 10086 / NBRC 110670 / KF707</strain>
    </source>
</reference>
<name>A0AAD1C119_METFU</name>
<protein>
    <submittedName>
        <fullName evidence="2">Uncharacterized protein</fullName>
    </submittedName>
</protein>
<keyword evidence="3" id="KW-1185">Reference proteome</keyword>
<reference evidence="3" key="1">
    <citation type="submission" date="2015-05" db="EMBL/GenBank/DDBJ databases">
        <title>Draft genome sequencing of a biphenyl-degrading bacterium, Pseudomonas balearica KF707 (=NBRC110670).</title>
        <authorList>
            <person name="Kimura N."/>
            <person name="Hirose J."/>
            <person name="Watanabe T."/>
            <person name="Suenaga H."/>
            <person name="Fujihara H."/>
            <person name="Noguchi M."/>
            <person name="Hashimoto M."/>
            <person name="Shimodaira J."/>
            <person name="Tsuchikane K."/>
            <person name="Hosoyama A."/>
            <person name="Yamazoe A."/>
            <person name="Fujita N."/>
            <person name="Furukawa K."/>
        </authorList>
    </citation>
    <scope>NUCLEOTIDE SEQUENCE [LARGE SCALE GENOMIC DNA]</scope>
    <source>
        <strain evidence="3">DSM 10086 / NBRC 110670 / KF707</strain>
    </source>
</reference>